<proteinExistence type="predicted"/>
<gene>
    <name evidence="4" type="ORF">SAMN04488068_0929</name>
</gene>
<sequence length="178" mass="18778">MLEPLRPLLRWSLCLLALLPPATYAEVYRWTDAQGAVHYGDRPPTPGAKPAQLPPLQLIPGSSSATRPSTAAGTAPAPTTPAHGISVVSPTPDQTLRNTDRTLRVSVQLSQPLPEGGGLLYLLDGNPRTPAPIRDLSYAITDVDRGTHMVSAAVVDGRGKELGRAAPVLVHLLPPGLK</sequence>
<feature type="domain" description="DUF4124" evidence="3">
    <location>
        <begin position="14"/>
        <end position="55"/>
    </location>
</feature>
<accession>A0A1M5LIR9</accession>
<dbReference type="AlphaFoldDB" id="A0A1M5LIR9"/>
<name>A0A1M5LIR9_9GAMM</name>
<dbReference type="InterPro" id="IPR025392">
    <property type="entry name" value="DUF4124"/>
</dbReference>
<evidence type="ECO:0000313" key="4">
    <source>
        <dbReference type="EMBL" id="SHG65012.1"/>
    </source>
</evidence>
<reference evidence="4 5" key="1">
    <citation type="submission" date="2016-11" db="EMBL/GenBank/DDBJ databases">
        <authorList>
            <person name="Jaros S."/>
            <person name="Januszkiewicz K."/>
            <person name="Wedrychowicz H."/>
        </authorList>
    </citation>
    <scope>NUCLEOTIDE SEQUENCE [LARGE SCALE GENOMIC DNA]</scope>
    <source>
        <strain evidence="4 5">CGMCC 1.7049</strain>
    </source>
</reference>
<keyword evidence="5" id="KW-1185">Reference proteome</keyword>
<dbReference type="STRING" id="490188.SAMN04488068_0929"/>
<evidence type="ECO:0000313" key="5">
    <source>
        <dbReference type="Proteomes" id="UP000199758"/>
    </source>
</evidence>
<evidence type="ECO:0000256" key="1">
    <source>
        <dbReference type="SAM" id="MobiDB-lite"/>
    </source>
</evidence>
<evidence type="ECO:0000256" key="2">
    <source>
        <dbReference type="SAM" id="SignalP"/>
    </source>
</evidence>
<dbReference type="EMBL" id="FQWZ01000002">
    <property type="protein sequence ID" value="SHG65012.1"/>
    <property type="molecule type" value="Genomic_DNA"/>
</dbReference>
<organism evidence="4 5">
    <name type="scientific">Hydrocarboniphaga daqingensis</name>
    <dbReference type="NCBI Taxonomy" id="490188"/>
    <lineage>
        <taxon>Bacteria</taxon>
        <taxon>Pseudomonadati</taxon>
        <taxon>Pseudomonadota</taxon>
        <taxon>Gammaproteobacteria</taxon>
        <taxon>Nevskiales</taxon>
        <taxon>Nevskiaceae</taxon>
        <taxon>Hydrocarboniphaga</taxon>
    </lineage>
</organism>
<dbReference type="Pfam" id="PF13511">
    <property type="entry name" value="DUF4124"/>
    <property type="match status" value="1"/>
</dbReference>
<protein>
    <recommendedName>
        <fullName evidence="3">DUF4124 domain-containing protein</fullName>
    </recommendedName>
</protein>
<feature type="compositionally biased region" description="Low complexity" evidence="1">
    <location>
        <begin position="60"/>
        <end position="82"/>
    </location>
</feature>
<keyword evidence="2" id="KW-0732">Signal</keyword>
<feature type="region of interest" description="Disordered" evidence="1">
    <location>
        <begin position="39"/>
        <end position="96"/>
    </location>
</feature>
<dbReference type="Proteomes" id="UP000199758">
    <property type="component" value="Unassembled WGS sequence"/>
</dbReference>
<feature type="chain" id="PRO_5012702843" description="DUF4124 domain-containing protein" evidence="2">
    <location>
        <begin position="26"/>
        <end position="178"/>
    </location>
</feature>
<dbReference type="OrthoDB" id="7062774at2"/>
<dbReference type="RefSeq" id="WP_072894628.1">
    <property type="nucleotide sequence ID" value="NZ_FQWZ01000002.1"/>
</dbReference>
<evidence type="ECO:0000259" key="3">
    <source>
        <dbReference type="Pfam" id="PF13511"/>
    </source>
</evidence>
<feature type="signal peptide" evidence="2">
    <location>
        <begin position="1"/>
        <end position="25"/>
    </location>
</feature>